<evidence type="ECO:0000256" key="6">
    <source>
        <dbReference type="PIRSR" id="PIRSR601019-2"/>
    </source>
</evidence>
<keyword evidence="6" id="KW-0479">Metal-binding</keyword>
<dbReference type="InterPro" id="IPR001019">
    <property type="entry name" value="Gprotein_alpha_su"/>
</dbReference>
<dbReference type="GO" id="GO:0005525">
    <property type="term" value="F:GTP binding"/>
    <property type="evidence" value="ECO:0007669"/>
    <property type="project" value="UniProtKB-KW"/>
</dbReference>
<comment type="subunit">
    <text evidence="1">G proteins are composed of 3 units; alpha, beta and gamma. The alpha chain contains the guanine nucleotide binding site.</text>
</comment>
<dbReference type="GO" id="GO:0003924">
    <property type="term" value="F:GTPase activity"/>
    <property type="evidence" value="ECO:0007669"/>
    <property type="project" value="InterPro"/>
</dbReference>
<dbReference type="SMART" id="SM00275">
    <property type="entry name" value="G_alpha"/>
    <property type="match status" value="1"/>
</dbReference>
<dbReference type="GO" id="GO:0031683">
    <property type="term" value="F:G-protein beta/gamma-subunit complex binding"/>
    <property type="evidence" value="ECO:0007669"/>
    <property type="project" value="InterPro"/>
</dbReference>
<keyword evidence="3 5" id="KW-0342">GTP-binding</keyword>
<name>A0A1I8FIZ7_9PLAT</name>
<keyword evidence="7" id="KW-1185">Reference proteome</keyword>
<evidence type="ECO:0000256" key="5">
    <source>
        <dbReference type="PIRSR" id="PIRSR601019-1"/>
    </source>
</evidence>
<evidence type="ECO:0000256" key="2">
    <source>
        <dbReference type="ARBA" id="ARBA00022741"/>
    </source>
</evidence>
<evidence type="ECO:0000256" key="3">
    <source>
        <dbReference type="ARBA" id="ARBA00023134"/>
    </source>
</evidence>
<dbReference type="Proteomes" id="UP000095280">
    <property type="component" value="Unplaced"/>
</dbReference>
<evidence type="ECO:0000256" key="1">
    <source>
        <dbReference type="ARBA" id="ARBA00011356"/>
    </source>
</evidence>
<dbReference type="WBParaSite" id="maker-unitig_35929-snap-gene-0.2-mRNA-1">
    <property type="protein sequence ID" value="maker-unitig_35929-snap-gene-0.2-mRNA-1"/>
    <property type="gene ID" value="maker-unitig_35929-snap-gene-0.2"/>
</dbReference>
<reference evidence="8" key="1">
    <citation type="submission" date="2016-11" db="UniProtKB">
        <authorList>
            <consortium name="WormBaseParasite"/>
        </authorList>
    </citation>
    <scope>IDENTIFICATION</scope>
</reference>
<accession>A0A1I8FIZ7</accession>
<feature type="binding site" evidence="6">
    <location>
        <position position="131"/>
    </location>
    <ligand>
        <name>Mg(2+)</name>
        <dbReference type="ChEBI" id="CHEBI:18420"/>
    </ligand>
</feature>
<evidence type="ECO:0000313" key="8">
    <source>
        <dbReference type="WBParaSite" id="maker-unitig_35929-snap-gene-0.2-mRNA-1"/>
    </source>
</evidence>
<organism evidence="7 8">
    <name type="scientific">Macrostomum lignano</name>
    <dbReference type="NCBI Taxonomy" id="282301"/>
    <lineage>
        <taxon>Eukaryota</taxon>
        <taxon>Metazoa</taxon>
        <taxon>Spiralia</taxon>
        <taxon>Lophotrochozoa</taxon>
        <taxon>Platyhelminthes</taxon>
        <taxon>Rhabditophora</taxon>
        <taxon>Macrostomorpha</taxon>
        <taxon>Macrostomida</taxon>
        <taxon>Macrostomidae</taxon>
        <taxon>Macrostomum</taxon>
    </lineage>
</organism>
<dbReference type="InterPro" id="IPR027417">
    <property type="entry name" value="P-loop_NTPase"/>
</dbReference>
<sequence length="285" mass="31360">MKNYSRGRLHPGGQQAVQACGVQHTIQSLVAILRAMTTLGISYGDSERQADSLPCIRRHRRMEDTEPFSDELLAAMKRCGRTPASSSASAVPTSTSSTTRGQVTFRRLGPALAPRPTCPLSRDILRTRVKTTGIVEALRTLAASASERKKWIHCFEDVTAVYLLCGYERVRPGTARGRDHYLFEEKIKTIAIDILASQNIAGKQTYEEAARLHSGPIRGQEQVARTRRFTVTETCGHDTNNITVRVRRPSLTSSSLITCAAAVSIDLYGCLADCFTLTGICMRTQ</sequence>
<dbReference type="InterPro" id="IPR011025">
    <property type="entry name" value="GproteinA_insert"/>
</dbReference>
<dbReference type="GO" id="GO:0007186">
    <property type="term" value="P:G protein-coupled receptor signaling pathway"/>
    <property type="evidence" value="ECO:0007669"/>
    <property type="project" value="InterPro"/>
</dbReference>
<dbReference type="AlphaFoldDB" id="A0A1I8FIZ7"/>
<evidence type="ECO:0000313" key="7">
    <source>
        <dbReference type="Proteomes" id="UP000095280"/>
    </source>
</evidence>
<dbReference type="Gene3D" id="1.10.400.10">
    <property type="entry name" value="GI Alpha 1, domain 2-like"/>
    <property type="match status" value="1"/>
</dbReference>
<dbReference type="PROSITE" id="PS51257">
    <property type="entry name" value="PROKAR_LIPOPROTEIN"/>
    <property type="match status" value="1"/>
</dbReference>
<dbReference type="GO" id="GO:0046872">
    <property type="term" value="F:metal ion binding"/>
    <property type="evidence" value="ECO:0007669"/>
    <property type="project" value="UniProtKB-KW"/>
</dbReference>
<proteinExistence type="predicted"/>
<keyword evidence="2 5" id="KW-0547">Nucleotide-binding</keyword>
<dbReference type="Gene3D" id="3.40.50.300">
    <property type="entry name" value="P-loop containing nucleotide triphosphate hydrolases"/>
    <property type="match status" value="1"/>
</dbReference>
<keyword evidence="6" id="KW-0460">Magnesium</keyword>
<keyword evidence="4" id="KW-0807">Transducer</keyword>
<protein>
    <submittedName>
        <fullName evidence="8">Uncharacterized protein</fullName>
    </submittedName>
</protein>
<evidence type="ECO:0000256" key="4">
    <source>
        <dbReference type="ARBA" id="ARBA00023224"/>
    </source>
</evidence>
<feature type="binding site" evidence="5">
    <location>
        <begin position="125"/>
        <end position="131"/>
    </location>
    <ligand>
        <name>GTP</name>
        <dbReference type="ChEBI" id="CHEBI:37565"/>
    </ligand>
</feature>